<accession>A0ABQ3JEK7</accession>
<dbReference type="Gene3D" id="3.30.70.100">
    <property type="match status" value="1"/>
</dbReference>
<comment type="caution">
    <text evidence="2">The sequence shown here is derived from an EMBL/GenBank/DDBJ whole genome shotgun (WGS) entry which is preliminary data.</text>
</comment>
<evidence type="ECO:0000313" key="3">
    <source>
        <dbReference type="Proteomes" id="UP000605897"/>
    </source>
</evidence>
<name>A0ABQ3JEK7_9PSEU</name>
<feature type="domain" description="ABM" evidence="1">
    <location>
        <begin position="23"/>
        <end position="90"/>
    </location>
</feature>
<evidence type="ECO:0000259" key="1">
    <source>
        <dbReference type="Pfam" id="PF03992"/>
    </source>
</evidence>
<protein>
    <recommendedName>
        <fullName evidence="1">ABM domain-containing protein</fullName>
    </recommendedName>
</protein>
<dbReference type="EMBL" id="BNAU01000007">
    <property type="protein sequence ID" value="GHF16662.1"/>
    <property type="molecule type" value="Genomic_DNA"/>
</dbReference>
<dbReference type="RefSeq" id="WP_229874760.1">
    <property type="nucleotide sequence ID" value="NZ_BNAU01000007.1"/>
</dbReference>
<gene>
    <name evidence="2" type="ORF">GCM10017786_58220</name>
</gene>
<proteinExistence type="predicted"/>
<reference evidence="3" key="1">
    <citation type="journal article" date="2019" name="Int. J. Syst. Evol. Microbiol.">
        <title>The Global Catalogue of Microorganisms (GCM) 10K type strain sequencing project: providing services to taxonomists for standard genome sequencing and annotation.</title>
        <authorList>
            <consortium name="The Broad Institute Genomics Platform"/>
            <consortium name="The Broad Institute Genome Sequencing Center for Infectious Disease"/>
            <person name="Wu L."/>
            <person name="Ma J."/>
        </authorList>
    </citation>
    <scope>NUCLEOTIDE SEQUENCE [LARGE SCALE GENOMIC DNA]</scope>
    <source>
        <strain evidence="3">CGMCC 4.7677</strain>
    </source>
</reference>
<keyword evidence="3" id="KW-1185">Reference proteome</keyword>
<dbReference type="InterPro" id="IPR007138">
    <property type="entry name" value="ABM_dom"/>
</dbReference>
<dbReference type="Pfam" id="PF03992">
    <property type="entry name" value="ABM"/>
    <property type="match status" value="1"/>
</dbReference>
<sequence>MLGQSKTTHPQEYEMHANQPGMVLKVKAKPGMGDELFKACHELHFNGDPDGPVDWVLARSDEDPDLMWAFEFYRDDASFDRHYSSPTLQEGRLDEGHQRIADLVADGSEEWGVRTPVHIVSSS</sequence>
<organism evidence="2 3">
    <name type="scientific">Amycolatopsis deserti</name>
    <dbReference type="NCBI Taxonomy" id="185696"/>
    <lineage>
        <taxon>Bacteria</taxon>
        <taxon>Bacillati</taxon>
        <taxon>Actinomycetota</taxon>
        <taxon>Actinomycetes</taxon>
        <taxon>Pseudonocardiales</taxon>
        <taxon>Pseudonocardiaceae</taxon>
        <taxon>Amycolatopsis</taxon>
    </lineage>
</organism>
<dbReference type="SUPFAM" id="SSF54909">
    <property type="entry name" value="Dimeric alpha+beta barrel"/>
    <property type="match status" value="1"/>
</dbReference>
<dbReference type="InterPro" id="IPR011008">
    <property type="entry name" value="Dimeric_a/b-barrel"/>
</dbReference>
<evidence type="ECO:0000313" key="2">
    <source>
        <dbReference type="EMBL" id="GHF16662.1"/>
    </source>
</evidence>
<dbReference type="Proteomes" id="UP000605897">
    <property type="component" value="Unassembled WGS sequence"/>
</dbReference>